<dbReference type="EC" id="2.5.1.9" evidence="2"/>
<dbReference type="PIRSF" id="PIRSF000498">
    <property type="entry name" value="Riboflavin_syn_A"/>
    <property type="match status" value="1"/>
</dbReference>
<keyword evidence="6" id="KW-1185">Reference proteome</keyword>
<dbReference type="InterPro" id="IPR001783">
    <property type="entry name" value="Lumazine-bd"/>
</dbReference>
<evidence type="ECO:0000259" key="4">
    <source>
        <dbReference type="PROSITE" id="PS51177"/>
    </source>
</evidence>
<comment type="caution">
    <text evidence="5">The sequence shown here is derived from an EMBL/GenBank/DDBJ whole genome shotgun (WGS) entry which is preliminary data.</text>
</comment>
<dbReference type="Gene3D" id="2.40.30.20">
    <property type="match status" value="2"/>
</dbReference>
<dbReference type="PANTHER" id="PTHR21098:SF0">
    <property type="entry name" value="RIBOFLAVIN SYNTHASE"/>
    <property type="match status" value="1"/>
</dbReference>
<dbReference type="RefSeq" id="WP_275631522.1">
    <property type="nucleotide sequence ID" value="NZ_JARGYD010000001.1"/>
</dbReference>
<name>A0ABV7GV97_9RHOB</name>
<evidence type="ECO:0000256" key="3">
    <source>
        <dbReference type="PROSITE-ProRule" id="PRU00524"/>
    </source>
</evidence>
<keyword evidence="1" id="KW-0677">Repeat</keyword>
<evidence type="ECO:0000313" key="5">
    <source>
        <dbReference type="EMBL" id="MFC3144263.1"/>
    </source>
</evidence>
<feature type="repeat" description="Lumazine-binding" evidence="3">
    <location>
        <begin position="98"/>
        <end position="199"/>
    </location>
</feature>
<protein>
    <recommendedName>
        <fullName evidence="2">Riboflavin synthase</fullName>
        <ecNumber evidence="2">2.5.1.9</ecNumber>
    </recommendedName>
</protein>
<dbReference type="SUPFAM" id="SSF63380">
    <property type="entry name" value="Riboflavin synthase domain-like"/>
    <property type="match status" value="2"/>
</dbReference>
<evidence type="ECO:0000256" key="2">
    <source>
        <dbReference type="NCBIfam" id="TIGR00187"/>
    </source>
</evidence>
<accession>A0ABV7GV97</accession>
<evidence type="ECO:0000313" key="6">
    <source>
        <dbReference type="Proteomes" id="UP001595632"/>
    </source>
</evidence>
<feature type="domain" description="Lumazine-binding" evidence="4">
    <location>
        <begin position="98"/>
        <end position="199"/>
    </location>
</feature>
<dbReference type="Proteomes" id="UP001595632">
    <property type="component" value="Unassembled WGS sequence"/>
</dbReference>
<dbReference type="InterPro" id="IPR023366">
    <property type="entry name" value="ATP_synth_asu-like_sf"/>
</dbReference>
<dbReference type="NCBIfam" id="NF006767">
    <property type="entry name" value="PRK09289.1"/>
    <property type="match status" value="1"/>
</dbReference>
<reference evidence="6" key="1">
    <citation type="journal article" date="2019" name="Int. J. Syst. Evol. Microbiol.">
        <title>The Global Catalogue of Microorganisms (GCM) 10K type strain sequencing project: providing services to taxonomists for standard genome sequencing and annotation.</title>
        <authorList>
            <consortium name="The Broad Institute Genomics Platform"/>
            <consortium name="The Broad Institute Genome Sequencing Center for Infectious Disease"/>
            <person name="Wu L."/>
            <person name="Ma J."/>
        </authorList>
    </citation>
    <scope>NUCLEOTIDE SEQUENCE [LARGE SCALE GENOMIC DNA]</scope>
    <source>
        <strain evidence="6">KCTC 52366</strain>
    </source>
</reference>
<dbReference type="PROSITE" id="PS51177">
    <property type="entry name" value="LUMAZINE_BIND"/>
    <property type="match status" value="2"/>
</dbReference>
<organism evidence="5 6">
    <name type="scientific">Psychromarinibacter halotolerans</name>
    <dbReference type="NCBI Taxonomy" id="1775175"/>
    <lineage>
        <taxon>Bacteria</taxon>
        <taxon>Pseudomonadati</taxon>
        <taxon>Pseudomonadota</taxon>
        <taxon>Alphaproteobacteria</taxon>
        <taxon>Rhodobacterales</taxon>
        <taxon>Paracoccaceae</taxon>
        <taxon>Psychromarinibacter</taxon>
    </lineage>
</organism>
<evidence type="ECO:0000256" key="1">
    <source>
        <dbReference type="ARBA" id="ARBA00022737"/>
    </source>
</evidence>
<feature type="repeat" description="Lumazine-binding" evidence="3">
    <location>
        <begin position="1"/>
        <end position="97"/>
    </location>
</feature>
<gene>
    <name evidence="5" type="ORF">ACFOGP_16190</name>
</gene>
<dbReference type="InterPro" id="IPR026017">
    <property type="entry name" value="Lumazine-bd_dom"/>
</dbReference>
<dbReference type="PANTHER" id="PTHR21098">
    <property type="entry name" value="RIBOFLAVIN SYNTHASE ALPHA CHAIN"/>
    <property type="match status" value="1"/>
</dbReference>
<dbReference type="NCBIfam" id="TIGR00187">
    <property type="entry name" value="ribE"/>
    <property type="match status" value="1"/>
</dbReference>
<feature type="domain" description="Lumazine-binding" evidence="4">
    <location>
        <begin position="1"/>
        <end position="97"/>
    </location>
</feature>
<sequence length="218" mass="23512">MYTGIVQAVRPVSAVTPYPGGNTYRIGFTDRLLEDLQLGASVSIEGVCLSVTGIDGDGVTFDAMDATLDRTNLGDIAGRGVVNVERSAKPNEENGGHDIAGHIATTAEIVEIVTDAPQSFIRFRVAADWSRYIFPRGFLAVNGCSLTVADKEAGGEAGDVFRINLIPDTVERTTFSLYRPGDRLNLEVDHQTMVMVDTIEQTMGALLPRLLAEHLSKD</sequence>
<dbReference type="EMBL" id="JBHRTB010000010">
    <property type="protein sequence ID" value="MFC3144263.1"/>
    <property type="molecule type" value="Genomic_DNA"/>
</dbReference>
<proteinExistence type="predicted"/>
<dbReference type="Pfam" id="PF00677">
    <property type="entry name" value="Lum_binding"/>
    <property type="match status" value="2"/>
</dbReference>
<dbReference type="NCBIfam" id="NF009566">
    <property type="entry name" value="PRK13020.1"/>
    <property type="match status" value="1"/>
</dbReference>
<dbReference type="CDD" id="cd00402">
    <property type="entry name" value="Riboflavin_synthase_like"/>
    <property type="match status" value="1"/>
</dbReference>
<dbReference type="InterPro" id="IPR017938">
    <property type="entry name" value="Riboflavin_synthase-like_b-brl"/>
</dbReference>